<feature type="region of interest" description="Disordered" evidence="1">
    <location>
        <begin position="1"/>
        <end position="26"/>
    </location>
</feature>
<dbReference type="EMBL" id="CDOE01000072">
    <property type="protein sequence ID" value="CEN38795.1"/>
    <property type="molecule type" value="Genomic_DNA"/>
</dbReference>
<sequence>MRVKGLEPPRREAPDPKSGVSTNFTTPAVNSVTGANIDKFFEIKIFFEKNLSKGKSNDASLMKESLVFLYICTKHSIDYEYTYFRFGG</sequence>
<feature type="compositionally biased region" description="Basic and acidic residues" evidence="1">
    <location>
        <begin position="1"/>
        <end position="15"/>
    </location>
</feature>
<evidence type="ECO:0000313" key="2">
    <source>
        <dbReference type="EMBL" id="CEN38795.1"/>
    </source>
</evidence>
<gene>
    <name evidence="2" type="ORF">CCAN12_740041</name>
</gene>
<dbReference type="AlphaFoldDB" id="A0A0B7HHR6"/>
<organism evidence="2 3">
    <name type="scientific">Capnocytophaga canimorsus</name>
    <dbReference type="NCBI Taxonomy" id="28188"/>
    <lineage>
        <taxon>Bacteria</taxon>
        <taxon>Pseudomonadati</taxon>
        <taxon>Bacteroidota</taxon>
        <taxon>Flavobacteriia</taxon>
        <taxon>Flavobacteriales</taxon>
        <taxon>Flavobacteriaceae</taxon>
        <taxon>Capnocytophaga</taxon>
    </lineage>
</organism>
<evidence type="ECO:0000256" key="1">
    <source>
        <dbReference type="SAM" id="MobiDB-lite"/>
    </source>
</evidence>
<reference evidence="2 3" key="1">
    <citation type="submission" date="2015-01" db="EMBL/GenBank/DDBJ databases">
        <authorList>
            <person name="Xiang T."/>
            <person name="Song Y."/>
            <person name="Huang L."/>
            <person name="Wang B."/>
            <person name="Wu P."/>
        </authorList>
    </citation>
    <scope>NUCLEOTIDE SEQUENCE [LARGE SCALE GENOMIC DNA]</scope>
    <source>
        <strain evidence="2 3">Cc12</strain>
    </source>
</reference>
<accession>A0A0B7HHR6</accession>
<name>A0A0B7HHR6_9FLAO</name>
<evidence type="ECO:0000313" key="3">
    <source>
        <dbReference type="Proteomes" id="UP000044026"/>
    </source>
</evidence>
<dbReference type="Proteomes" id="UP000044026">
    <property type="component" value="Unassembled WGS sequence"/>
</dbReference>
<protein>
    <submittedName>
        <fullName evidence="2">Uncharacterized protein</fullName>
    </submittedName>
</protein>
<proteinExistence type="predicted"/>